<dbReference type="InterPro" id="IPR015943">
    <property type="entry name" value="WD40/YVTN_repeat-like_dom_sf"/>
</dbReference>
<dbReference type="STRING" id="151549.A0A4C1VYA1"/>
<dbReference type="InterPro" id="IPR051510">
    <property type="entry name" value="SKI8"/>
</dbReference>
<dbReference type="EMBL" id="BGZK01000449">
    <property type="protein sequence ID" value="GBP44256.1"/>
    <property type="molecule type" value="Genomic_DNA"/>
</dbReference>
<dbReference type="InterPro" id="IPR001680">
    <property type="entry name" value="WD40_rpt"/>
</dbReference>
<dbReference type="Proteomes" id="UP000299102">
    <property type="component" value="Unassembled WGS sequence"/>
</dbReference>
<accession>A0A4C1VYA1</accession>
<dbReference type="AlphaFoldDB" id="A0A4C1VYA1"/>
<protein>
    <submittedName>
        <fullName evidence="4">WD repeat-containing protein 61</fullName>
    </submittedName>
</protein>
<keyword evidence="1 3" id="KW-0853">WD repeat</keyword>
<dbReference type="SMART" id="SM00320">
    <property type="entry name" value="WD40"/>
    <property type="match status" value="2"/>
</dbReference>
<dbReference type="OrthoDB" id="17410at2759"/>
<proteinExistence type="predicted"/>
<name>A0A4C1VYA1_EUMVA</name>
<sequence>MFCTCWLKAIVASSRPVNVKPLIKSLIFGKIKKSHGASELSTDYIVTGGLDSVIKVWKFEKDKLELVHTLKEHFMGIVSVALSPDAHSNFPDIPGQGNLLLALRNALGSHLVDAISGDDLSGTSSNKVDHTSWVLSASYSPDGKRIVSASADNSVRVWDSKIKKCVNVFQEHCDEGWLPTRELLTSEQRKYEILHMYLGNVIARSSCYGYCTQVPALDLSILFIEIKEQVRQQEEQVCRLEEQAREQALDLACRMMSRFDFKVQVEWKQDINDVYDGLHSHSMKIESLVQAACLSLRKGVSAGM</sequence>
<reference evidence="4 5" key="1">
    <citation type="journal article" date="2019" name="Commun. Biol.">
        <title>The bagworm genome reveals a unique fibroin gene that provides high tensile strength.</title>
        <authorList>
            <person name="Kono N."/>
            <person name="Nakamura H."/>
            <person name="Ohtoshi R."/>
            <person name="Tomita M."/>
            <person name="Numata K."/>
            <person name="Arakawa K."/>
        </authorList>
    </citation>
    <scope>NUCLEOTIDE SEQUENCE [LARGE SCALE GENOMIC DNA]</scope>
</reference>
<dbReference type="PROSITE" id="PS50294">
    <property type="entry name" value="WD_REPEATS_REGION"/>
    <property type="match status" value="1"/>
</dbReference>
<dbReference type="SUPFAM" id="SSF50978">
    <property type="entry name" value="WD40 repeat-like"/>
    <property type="match status" value="1"/>
</dbReference>
<keyword evidence="5" id="KW-1185">Reference proteome</keyword>
<comment type="caution">
    <text evidence="4">The sequence shown here is derived from an EMBL/GenBank/DDBJ whole genome shotgun (WGS) entry which is preliminary data.</text>
</comment>
<evidence type="ECO:0000313" key="5">
    <source>
        <dbReference type="Proteomes" id="UP000299102"/>
    </source>
</evidence>
<dbReference type="Pfam" id="PF00400">
    <property type="entry name" value="WD40"/>
    <property type="match status" value="1"/>
</dbReference>
<evidence type="ECO:0000256" key="1">
    <source>
        <dbReference type="ARBA" id="ARBA00022574"/>
    </source>
</evidence>
<dbReference type="PANTHER" id="PTHR44090:SF1">
    <property type="entry name" value="SUPERKILLER COMPLEX PROTEIN 8"/>
    <property type="match status" value="1"/>
</dbReference>
<dbReference type="PANTHER" id="PTHR44090">
    <property type="entry name" value="WD REPEAT-CONTAINING PROTEIN 61"/>
    <property type="match status" value="1"/>
</dbReference>
<dbReference type="Gene3D" id="2.130.10.10">
    <property type="entry name" value="YVTN repeat-like/Quinoprotein amine dehydrogenase"/>
    <property type="match status" value="1"/>
</dbReference>
<evidence type="ECO:0000256" key="2">
    <source>
        <dbReference type="ARBA" id="ARBA00022737"/>
    </source>
</evidence>
<organism evidence="4 5">
    <name type="scientific">Eumeta variegata</name>
    <name type="common">Bagworm moth</name>
    <name type="synonym">Eumeta japonica</name>
    <dbReference type="NCBI Taxonomy" id="151549"/>
    <lineage>
        <taxon>Eukaryota</taxon>
        <taxon>Metazoa</taxon>
        <taxon>Ecdysozoa</taxon>
        <taxon>Arthropoda</taxon>
        <taxon>Hexapoda</taxon>
        <taxon>Insecta</taxon>
        <taxon>Pterygota</taxon>
        <taxon>Neoptera</taxon>
        <taxon>Endopterygota</taxon>
        <taxon>Lepidoptera</taxon>
        <taxon>Glossata</taxon>
        <taxon>Ditrysia</taxon>
        <taxon>Tineoidea</taxon>
        <taxon>Psychidae</taxon>
        <taxon>Oiketicinae</taxon>
        <taxon>Eumeta</taxon>
    </lineage>
</organism>
<evidence type="ECO:0000256" key="3">
    <source>
        <dbReference type="PROSITE-ProRule" id="PRU00221"/>
    </source>
</evidence>
<evidence type="ECO:0000313" key="4">
    <source>
        <dbReference type="EMBL" id="GBP44256.1"/>
    </source>
</evidence>
<dbReference type="GO" id="GO:0016593">
    <property type="term" value="C:Cdc73/Paf1 complex"/>
    <property type="evidence" value="ECO:0007669"/>
    <property type="project" value="TreeGrafter"/>
</dbReference>
<gene>
    <name evidence="4" type="primary">wdr61</name>
    <name evidence="4" type="ORF">EVAR_22140_1</name>
</gene>
<dbReference type="PROSITE" id="PS50082">
    <property type="entry name" value="WD_REPEATS_2"/>
    <property type="match status" value="1"/>
</dbReference>
<dbReference type="InterPro" id="IPR036322">
    <property type="entry name" value="WD40_repeat_dom_sf"/>
</dbReference>
<keyword evidence="2" id="KW-0677">Repeat</keyword>
<feature type="repeat" description="WD" evidence="3">
    <location>
        <begin position="127"/>
        <end position="168"/>
    </location>
</feature>